<organism evidence="1 2">
    <name type="scientific">Lasius platythorax</name>
    <dbReference type="NCBI Taxonomy" id="488582"/>
    <lineage>
        <taxon>Eukaryota</taxon>
        <taxon>Metazoa</taxon>
        <taxon>Ecdysozoa</taxon>
        <taxon>Arthropoda</taxon>
        <taxon>Hexapoda</taxon>
        <taxon>Insecta</taxon>
        <taxon>Pterygota</taxon>
        <taxon>Neoptera</taxon>
        <taxon>Endopterygota</taxon>
        <taxon>Hymenoptera</taxon>
        <taxon>Apocrita</taxon>
        <taxon>Aculeata</taxon>
        <taxon>Formicoidea</taxon>
        <taxon>Formicidae</taxon>
        <taxon>Formicinae</taxon>
        <taxon>Lasius</taxon>
        <taxon>Lasius</taxon>
    </lineage>
</organism>
<dbReference type="EMBL" id="OZ034830">
    <property type="protein sequence ID" value="CAL1687118.1"/>
    <property type="molecule type" value="Genomic_DNA"/>
</dbReference>
<proteinExistence type="predicted"/>
<dbReference type="AlphaFoldDB" id="A0AAV2P691"/>
<dbReference type="Proteomes" id="UP001497644">
    <property type="component" value="Chromosome 7"/>
</dbReference>
<keyword evidence="2" id="KW-1185">Reference proteome</keyword>
<accession>A0AAV2P691</accession>
<evidence type="ECO:0000313" key="1">
    <source>
        <dbReference type="EMBL" id="CAL1687118.1"/>
    </source>
</evidence>
<protein>
    <submittedName>
        <fullName evidence="1">Uncharacterized protein</fullName>
    </submittedName>
</protein>
<evidence type="ECO:0000313" key="2">
    <source>
        <dbReference type="Proteomes" id="UP001497644"/>
    </source>
</evidence>
<sequence length="88" mass="10432">MISRLFREWQRSRGRYSDYANSEISDRAQRAAASNEDKEVQGKLKVEMRLRYYADPKERIAFEWSALHVICIDSIPQKTDTESFRLES</sequence>
<gene>
    <name evidence="1" type="ORF">LPLAT_LOCUS12378</name>
</gene>
<reference evidence="1" key="1">
    <citation type="submission" date="2024-04" db="EMBL/GenBank/DDBJ databases">
        <authorList>
            <consortium name="Molecular Ecology Group"/>
        </authorList>
    </citation>
    <scope>NUCLEOTIDE SEQUENCE</scope>
</reference>
<name>A0AAV2P691_9HYME</name>